<organism evidence="2 3">
    <name type="scientific">Wenjunlia tyrosinilytica</name>
    <dbReference type="NCBI Taxonomy" id="1544741"/>
    <lineage>
        <taxon>Bacteria</taxon>
        <taxon>Bacillati</taxon>
        <taxon>Actinomycetota</taxon>
        <taxon>Actinomycetes</taxon>
        <taxon>Kitasatosporales</taxon>
        <taxon>Streptomycetaceae</taxon>
        <taxon>Wenjunlia</taxon>
    </lineage>
</organism>
<name>A0A918DRS4_9ACTN</name>
<dbReference type="AlphaFoldDB" id="A0A918DRS4"/>
<evidence type="ECO:0000313" key="2">
    <source>
        <dbReference type="EMBL" id="GGO80353.1"/>
    </source>
</evidence>
<dbReference type="SUPFAM" id="SSF51905">
    <property type="entry name" value="FAD/NAD(P)-binding domain"/>
    <property type="match status" value="1"/>
</dbReference>
<dbReference type="EMBL" id="BMMS01000001">
    <property type="protein sequence ID" value="GGO80353.1"/>
    <property type="molecule type" value="Genomic_DNA"/>
</dbReference>
<feature type="domain" description="FAD-dependent urate hydroxylase HpyO/Asp monooxygenase CreE-like FAD/NAD(P)-binding" evidence="1">
    <location>
        <begin position="9"/>
        <end position="168"/>
    </location>
</feature>
<comment type="caution">
    <text evidence="2">The sequence shown here is derived from an EMBL/GenBank/DDBJ whole genome shotgun (WGS) entry which is preliminary data.</text>
</comment>
<gene>
    <name evidence="2" type="ORF">GCM10012280_02060</name>
</gene>
<dbReference type="PANTHER" id="PTHR40254">
    <property type="entry name" value="BLR0577 PROTEIN"/>
    <property type="match status" value="1"/>
</dbReference>
<protein>
    <recommendedName>
        <fullName evidence="1">FAD-dependent urate hydroxylase HpyO/Asp monooxygenase CreE-like FAD/NAD(P)-binding domain-containing protein</fullName>
    </recommendedName>
</protein>
<dbReference type="RefSeq" id="WP_189129503.1">
    <property type="nucleotide sequence ID" value="NZ_BMMS01000001.1"/>
</dbReference>
<dbReference type="InterPro" id="IPR052189">
    <property type="entry name" value="L-asp_N-monooxygenase_NS-form"/>
</dbReference>
<reference evidence="2" key="2">
    <citation type="submission" date="2020-09" db="EMBL/GenBank/DDBJ databases">
        <authorList>
            <person name="Sun Q."/>
            <person name="Zhou Y."/>
        </authorList>
    </citation>
    <scope>NUCLEOTIDE SEQUENCE</scope>
    <source>
        <strain evidence="2">CGMCC 4.7201</strain>
    </source>
</reference>
<proteinExistence type="predicted"/>
<dbReference type="InterPro" id="IPR038732">
    <property type="entry name" value="HpyO/CreE_NAD-binding"/>
</dbReference>
<dbReference type="InterPro" id="IPR036188">
    <property type="entry name" value="FAD/NAD-bd_sf"/>
</dbReference>
<keyword evidence="3" id="KW-1185">Reference proteome</keyword>
<evidence type="ECO:0000259" key="1">
    <source>
        <dbReference type="Pfam" id="PF13454"/>
    </source>
</evidence>
<accession>A0A918DRS4</accession>
<dbReference type="PANTHER" id="PTHR40254:SF1">
    <property type="entry name" value="BLR0577 PROTEIN"/>
    <property type="match status" value="1"/>
</dbReference>
<dbReference type="Pfam" id="PF13454">
    <property type="entry name" value="NAD_binding_9"/>
    <property type="match status" value="1"/>
</dbReference>
<evidence type="ECO:0000313" key="3">
    <source>
        <dbReference type="Proteomes" id="UP000641932"/>
    </source>
</evidence>
<dbReference type="Proteomes" id="UP000641932">
    <property type="component" value="Unassembled WGS sequence"/>
</dbReference>
<sequence>MAGEHPAIAVVGAGPRGTSVLERICANAPELAPGGHLTVHVADPAPPGPGRVWRTAQSRLLLMNTVASQVTLFTDETVDCEGPVRPGPSLFEWAAEAGCPIGPDEYPTRAFYGRYLEWVFNRTVRTAPAHVTVRVHEALAVSLDDTSLTLEDGTVLAGLSAVVLTQGHLPTAPTPEESALAEHALAHGLRYAAPANPADLGELELIPPGEPTLLRGLGLNFFDHMALLTLGRGGTFSEGDGGLVYHPSGREPRLYAGSRRGVPYHARGDNEKGAHGRHEPAVITPDVIARLRKRADAGDHPDFLRDVWPLVSKEVESVYYCALLTSRGMEPERFRARFLDLAPSSAGEEDLLAEFGVPAADRWDWERVARPHLGRSFTGPADFREWLLTHLRQDIHEARRGNVAGPLKAALDVLRDLRNELRQIVDHAGLSGDSHRDHLQRWYTPLNAHLSIGPPRRRIEELVALIEAGVVEILGPGLTVRTRDGAFLASSAEVPGPPVEVTTLIEARLPETDLRRTTDPLLSRLLAQGRCRPHTVTGHETGGLDVTERPYRVVDREGHPHPRWFACGVPTEGVHWVTAAGARPGVNSVTLSDTDAVARAALGVPPPAKAGADRR</sequence>
<reference evidence="2" key="1">
    <citation type="journal article" date="2014" name="Int. J. Syst. Evol. Microbiol.">
        <title>Complete genome sequence of Corynebacterium casei LMG S-19264T (=DSM 44701T), isolated from a smear-ripened cheese.</title>
        <authorList>
            <consortium name="US DOE Joint Genome Institute (JGI-PGF)"/>
            <person name="Walter F."/>
            <person name="Albersmeier A."/>
            <person name="Kalinowski J."/>
            <person name="Ruckert C."/>
        </authorList>
    </citation>
    <scope>NUCLEOTIDE SEQUENCE</scope>
    <source>
        <strain evidence="2">CGMCC 4.7201</strain>
    </source>
</reference>